<protein>
    <submittedName>
        <fullName evidence="1">Uncharacterized protein</fullName>
    </submittedName>
</protein>
<dbReference type="Proteomes" id="UP000309997">
    <property type="component" value="Unassembled WGS sequence"/>
</dbReference>
<reference evidence="1 2" key="1">
    <citation type="journal article" date="2024" name="Plant Biotechnol. J.">
        <title>Genome and CRISPR/Cas9 system of a widespread forest tree (Populus alba) in the world.</title>
        <authorList>
            <person name="Liu Y.J."/>
            <person name="Jiang P.F."/>
            <person name="Han X.M."/>
            <person name="Li X.Y."/>
            <person name="Wang H.M."/>
            <person name="Wang Y.J."/>
            <person name="Wang X.X."/>
            <person name="Zeng Q.Y."/>
        </authorList>
    </citation>
    <scope>NUCLEOTIDE SEQUENCE [LARGE SCALE GENOMIC DNA]</scope>
    <source>
        <strain evidence="2">cv. PAL-ZL1</strain>
    </source>
</reference>
<name>A0ACC4C5R2_POPAL</name>
<comment type="caution">
    <text evidence="1">The sequence shown here is derived from an EMBL/GenBank/DDBJ whole genome shotgun (WGS) entry which is preliminary data.</text>
</comment>
<dbReference type="EMBL" id="RCHU02000006">
    <property type="protein sequence ID" value="KAL3586553.1"/>
    <property type="molecule type" value="Genomic_DNA"/>
</dbReference>
<proteinExistence type="predicted"/>
<gene>
    <name evidence="1" type="ORF">D5086_013420</name>
</gene>
<evidence type="ECO:0000313" key="2">
    <source>
        <dbReference type="Proteomes" id="UP000309997"/>
    </source>
</evidence>
<organism evidence="1 2">
    <name type="scientific">Populus alba</name>
    <name type="common">White poplar</name>
    <dbReference type="NCBI Taxonomy" id="43335"/>
    <lineage>
        <taxon>Eukaryota</taxon>
        <taxon>Viridiplantae</taxon>
        <taxon>Streptophyta</taxon>
        <taxon>Embryophyta</taxon>
        <taxon>Tracheophyta</taxon>
        <taxon>Spermatophyta</taxon>
        <taxon>Magnoliopsida</taxon>
        <taxon>eudicotyledons</taxon>
        <taxon>Gunneridae</taxon>
        <taxon>Pentapetalae</taxon>
        <taxon>rosids</taxon>
        <taxon>fabids</taxon>
        <taxon>Malpighiales</taxon>
        <taxon>Salicaceae</taxon>
        <taxon>Saliceae</taxon>
        <taxon>Populus</taxon>
    </lineage>
</organism>
<sequence length="77" mass="8895">MAASFLLGGGFFCSFPFFLYHGAHWIKEHMPPPPRRYSSATPRMEEGFVTINIFRHGKSAWSSWTLLEHFISHVLLL</sequence>
<evidence type="ECO:0000313" key="1">
    <source>
        <dbReference type="EMBL" id="KAL3586553.1"/>
    </source>
</evidence>
<accession>A0ACC4C5R2</accession>
<keyword evidence="2" id="KW-1185">Reference proteome</keyword>